<dbReference type="InterPro" id="IPR006311">
    <property type="entry name" value="TAT_signal"/>
</dbReference>
<evidence type="ECO:0000256" key="3">
    <source>
        <dbReference type="ARBA" id="ARBA00022729"/>
    </source>
</evidence>
<evidence type="ECO:0000256" key="6">
    <source>
        <dbReference type="SAM" id="Phobius"/>
    </source>
</evidence>
<feature type="compositionally biased region" description="Pro residues" evidence="5">
    <location>
        <begin position="832"/>
        <end position="856"/>
    </location>
</feature>
<keyword evidence="3" id="KW-0732">Signal</keyword>
<dbReference type="RefSeq" id="WP_079726623.1">
    <property type="nucleotide sequence ID" value="NZ_FUZP01000001.1"/>
</dbReference>
<dbReference type="OrthoDB" id="182039at2"/>
<feature type="region of interest" description="Disordered" evidence="5">
    <location>
        <begin position="826"/>
        <end position="886"/>
    </location>
</feature>
<evidence type="ECO:0000256" key="2">
    <source>
        <dbReference type="ARBA" id="ARBA00022525"/>
    </source>
</evidence>
<keyword evidence="6" id="KW-1133">Transmembrane helix</keyword>
<dbReference type="EMBL" id="FUZP01000001">
    <property type="protein sequence ID" value="SKC38042.1"/>
    <property type="molecule type" value="Genomic_DNA"/>
</dbReference>
<feature type="region of interest" description="Disordered" evidence="5">
    <location>
        <begin position="1"/>
        <end position="21"/>
    </location>
</feature>
<evidence type="ECO:0000313" key="9">
    <source>
        <dbReference type="Proteomes" id="UP000190857"/>
    </source>
</evidence>
<keyword evidence="9" id="KW-1185">Reference proteome</keyword>
<keyword evidence="1" id="KW-0134">Cell wall</keyword>
<dbReference type="PROSITE" id="PS51318">
    <property type="entry name" value="TAT"/>
    <property type="match status" value="1"/>
</dbReference>
<name>A0A1T5IGA9_9MICO</name>
<keyword evidence="4" id="KW-0572">Peptidoglycan-anchor</keyword>
<dbReference type="Gene3D" id="3.90.1300.10">
    <property type="entry name" value="Amidase signature (AS) domain"/>
    <property type="match status" value="1"/>
</dbReference>
<accession>A0A1T5IGA9</accession>
<evidence type="ECO:0000256" key="1">
    <source>
        <dbReference type="ARBA" id="ARBA00022512"/>
    </source>
</evidence>
<dbReference type="InterPro" id="IPR023631">
    <property type="entry name" value="Amidase_dom"/>
</dbReference>
<dbReference type="InterPro" id="IPR019931">
    <property type="entry name" value="LPXTG_anchor"/>
</dbReference>
<dbReference type="SUPFAM" id="SSF75304">
    <property type="entry name" value="Amidase signature (AS) enzymes"/>
    <property type="match status" value="1"/>
</dbReference>
<dbReference type="InterPro" id="IPR036928">
    <property type="entry name" value="AS_sf"/>
</dbReference>
<proteinExistence type="predicted"/>
<dbReference type="PANTHER" id="PTHR42678:SF34">
    <property type="entry name" value="OS04G0183300 PROTEIN"/>
    <property type="match status" value="1"/>
</dbReference>
<keyword evidence="2" id="KW-0964">Secreted</keyword>
<evidence type="ECO:0000256" key="4">
    <source>
        <dbReference type="ARBA" id="ARBA00023088"/>
    </source>
</evidence>
<keyword evidence="6" id="KW-0812">Transmembrane</keyword>
<dbReference type="Proteomes" id="UP000190857">
    <property type="component" value="Unassembled WGS sequence"/>
</dbReference>
<dbReference type="Pfam" id="PF01425">
    <property type="entry name" value="Amidase"/>
    <property type="match status" value="1"/>
</dbReference>
<sequence length="920" mass="95039">MSHDDRSTPSSPARSPRRTLRRSGATLAVGILAAGVIIPATGATAVSSTTAANGAVWQIHDAAPPGLDTGSIRTVSQSRVDGFGNIFVKVTGASNPRFNGEMMRGFGLTATADGAAYDTTQSVDLGGIDITRDITMGNADSTARYFDTFTNTTTAPVTVDVSFGGSLGYGTTTNQGLVRATADGDTTIAPTDSWALVANTQATQRPVGVVLGSPAPFAGAMNRTGNQQRSPFTNPMATSGNEANFYGFINTITVKPGETRSLARFVHVGAAGPDAATSQASATTTLQTLATTPNFAGLTPAEICTVSNWDLTTIQGFDAAACAPSTKLDVPASPAAATPTTTSRYDVVNKTITEMQADMTAGRTTSVAIVQAYLDRINVYDDGQFGFNAFLHVAADALDQAKAADAARAAGTTGDLLGIPIALKDLYDTKDQPTTGGTRALEGWQPDSDAFQVEKLRAAGAVLIGKTNLSEFANSGSFSESGWGQVWNGLYGSKTSFGSSGGSAVAVATSMAAGAMGTQTGVSLYAPTTGSSLTTFRGTDGMASTRGVMPLTWGQDYAGPIARTVSDLAVLLNATTGTDPFDMLTAQADARKPADWKTGLTTQALQGKRIGYLPTSFVSSYADDGTGEAALAHLADLRAAGATVVEMPAPPSGGSNPARNVSQEGWALYIEEQTGFPYADGNALLASPKVLPYNQRSLSTAPRMTPENVQAYIDYRTNYKRIIDAWMAEQGVDAVVYPGFISDVFNNDASSSQLSSDRATGVLTSTVGLPTVVVPVGLNPHGYSMSMQLVGPSWSDASVLGMGYALEQQTKAQVLSTLAPALALDPSVPVEPTEPPVPPVDPTTPPVDPTVPPVEPEPSATAVPIPNIPADTGSTPKPGASGSLSTTGSEIGPWFVAAFALMFAGAAATFIRRRRRTASE</sequence>
<gene>
    <name evidence="8" type="ORF">SAMN06309945_0400</name>
</gene>
<evidence type="ECO:0000313" key="8">
    <source>
        <dbReference type="EMBL" id="SKC38042.1"/>
    </source>
</evidence>
<feature type="domain" description="Gram-positive cocci surface proteins LPxTG" evidence="7">
    <location>
        <begin position="884"/>
        <end position="920"/>
    </location>
</feature>
<protein>
    <submittedName>
        <fullName evidence="8">Amidase</fullName>
    </submittedName>
</protein>
<dbReference type="STRING" id="123320.SAMN06309945_0400"/>
<evidence type="ECO:0000259" key="7">
    <source>
        <dbReference type="PROSITE" id="PS50847"/>
    </source>
</evidence>
<dbReference type="PROSITE" id="PS50847">
    <property type="entry name" value="GRAM_POS_ANCHORING"/>
    <property type="match status" value="1"/>
</dbReference>
<organism evidence="8 9">
    <name type="scientific">Okibacterium fritillariae</name>
    <dbReference type="NCBI Taxonomy" id="123320"/>
    <lineage>
        <taxon>Bacteria</taxon>
        <taxon>Bacillati</taxon>
        <taxon>Actinomycetota</taxon>
        <taxon>Actinomycetes</taxon>
        <taxon>Micrococcales</taxon>
        <taxon>Microbacteriaceae</taxon>
        <taxon>Okibacterium</taxon>
    </lineage>
</organism>
<reference evidence="8 9" key="1">
    <citation type="submission" date="2017-02" db="EMBL/GenBank/DDBJ databases">
        <authorList>
            <person name="Peterson S.W."/>
        </authorList>
    </citation>
    <scope>NUCLEOTIDE SEQUENCE [LARGE SCALE GENOMIC DNA]</scope>
    <source>
        <strain evidence="8 9">VKM Ac-2059</strain>
    </source>
</reference>
<dbReference type="PANTHER" id="PTHR42678">
    <property type="entry name" value="AMIDASE"/>
    <property type="match status" value="1"/>
</dbReference>
<keyword evidence="6" id="KW-0472">Membrane</keyword>
<feature type="transmembrane region" description="Helical" evidence="6">
    <location>
        <begin position="891"/>
        <end position="911"/>
    </location>
</feature>
<evidence type="ECO:0000256" key="5">
    <source>
        <dbReference type="SAM" id="MobiDB-lite"/>
    </source>
</evidence>
<dbReference type="AlphaFoldDB" id="A0A1T5IGA9"/>